<accession>A0ABW7CBM6</accession>
<evidence type="ECO:0000313" key="2">
    <source>
        <dbReference type="Proteomes" id="UP001604335"/>
    </source>
</evidence>
<proteinExistence type="predicted"/>
<gene>
    <name evidence="1" type="ORF">VPK24_12920</name>
</gene>
<name>A0ABW7CBM6_9CYAN</name>
<sequence>MRSVSGIALGLGQGQGGRNRRFTILPLPERWIRDFWEFAGN</sequence>
<dbReference type="EMBL" id="JAZAQF010000078">
    <property type="protein sequence ID" value="MFG3818546.1"/>
    <property type="molecule type" value="Genomic_DNA"/>
</dbReference>
<protein>
    <submittedName>
        <fullName evidence="1">Uncharacterized protein</fullName>
    </submittedName>
</protein>
<dbReference type="RefSeq" id="WP_393013964.1">
    <property type="nucleotide sequence ID" value="NZ_JAZAQF010000078.1"/>
</dbReference>
<comment type="caution">
    <text evidence="1">The sequence shown here is derived from an EMBL/GenBank/DDBJ whole genome shotgun (WGS) entry which is preliminary data.</text>
</comment>
<organism evidence="1 2">
    <name type="scientific">Limnothrix redekei LRLZ20PSL1</name>
    <dbReference type="NCBI Taxonomy" id="3112953"/>
    <lineage>
        <taxon>Bacteria</taxon>
        <taxon>Bacillati</taxon>
        <taxon>Cyanobacteriota</taxon>
        <taxon>Cyanophyceae</taxon>
        <taxon>Pseudanabaenales</taxon>
        <taxon>Pseudanabaenaceae</taxon>
        <taxon>Limnothrix</taxon>
    </lineage>
</organism>
<dbReference type="Proteomes" id="UP001604335">
    <property type="component" value="Unassembled WGS sequence"/>
</dbReference>
<reference evidence="2" key="1">
    <citation type="journal article" date="2024" name="Algal Res.">
        <title>Biochemical, toxicological and genomic investigation of a high-biomass producing Limnothrix strain isolated from Italian shallow drinking water reservoir.</title>
        <authorList>
            <person name="Simonazzi M."/>
            <person name="Shishido T.K."/>
            <person name="Delbaje E."/>
            <person name="Wahlsten M."/>
            <person name="Fewer D.P."/>
            <person name="Sivonen K."/>
            <person name="Pezzolesi L."/>
            <person name="Pistocchi R."/>
        </authorList>
    </citation>
    <scope>NUCLEOTIDE SEQUENCE [LARGE SCALE GENOMIC DNA]</scope>
    <source>
        <strain evidence="2">LRLZ20PSL1</strain>
    </source>
</reference>
<evidence type="ECO:0000313" key="1">
    <source>
        <dbReference type="EMBL" id="MFG3818546.1"/>
    </source>
</evidence>
<keyword evidence="2" id="KW-1185">Reference proteome</keyword>